<dbReference type="EMBL" id="BK032811">
    <property type="protein sequence ID" value="DAF61435.1"/>
    <property type="molecule type" value="Genomic_DNA"/>
</dbReference>
<reference evidence="1" key="1">
    <citation type="journal article" date="2021" name="Proc. Natl. Acad. Sci. U.S.A.">
        <title>A Catalog of Tens of Thousands of Viruses from Human Metagenomes Reveals Hidden Associations with Chronic Diseases.</title>
        <authorList>
            <person name="Tisza M.J."/>
            <person name="Buck C.B."/>
        </authorList>
    </citation>
    <scope>NUCLEOTIDE SEQUENCE</scope>
    <source>
        <strain evidence="1">Ct3pM2</strain>
    </source>
</reference>
<protein>
    <submittedName>
        <fullName evidence="1">Uncharacterized protein</fullName>
    </submittedName>
</protein>
<proteinExistence type="predicted"/>
<evidence type="ECO:0000313" key="1">
    <source>
        <dbReference type="EMBL" id="DAF61435.1"/>
    </source>
</evidence>
<name>A0A8S5TEG6_9CAUD</name>
<organism evidence="1">
    <name type="scientific">Myoviridae sp. ct3pM2</name>
    <dbReference type="NCBI Taxonomy" id="2827658"/>
    <lineage>
        <taxon>Viruses</taxon>
        <taxon>Duplodnaviria</taxon>
        <taxon>Heunggongvirae</taxon>
        <taxon>Uroviricota</taxon>
        <taxon>Caudoviricetes</taxon>
    </lineage>
</organism>
<sequence>MKHNIIVLLLFLYSLLHSLFEDWGNLTSL</sequence>
<accession>A0A8S5TEG6</accession>